<comment type="caution">
    <text evidence="2">The sequence shown here is derived from an EMBL/GenBank/DDBJ whole genome shotgun (WGS) entry which is preliminary data.</text>
</comment>
<dbReference type="InterPro" id="IPR031827">
    <property type="entry name" value="DUF4746"/>
</dbReference>
<name>A0A922MRZ6_SPOEX</name>
<accession>A0A922MRZ6</accession>
<organism evidence="2 3">
    <name type="scientific">Spodoptera exigua</name>
    <name type="common">Beet armyworm</name>
    <name type="synonym">Noctua fulgens</name>
    <dbReference type="NCBI Taxonomy" id="7107"/>
    <lineage>
        <taxon>Eukaryota</taxon>
        <taxon>Metazoa</taxon>
        <taxon>Ecdysozoa</taxon>
        <taxon>Arthropoda</taxon>
        <taxon>Hexapoda</taxon>
        <taxon>Insecta</taxon>
        <taxon>Pterygota</taxon>
        <taxon>Neoptera</taxon>
        <taxon>Endopterygota</taxon>
        <taxon>Lepidoptera</taxon>
        <taxon>Glossata</taxon>
        <taxon>Ditrysia</taxon>
        <taxon>Noctuoidea</taxon>
        <taxon>Noctuidae</taxon>
        <taxon>Amphipyrinae</taxon>
        <taxon>Spodoptera</taxon>
    </lineage>
</organism>
<dbReference type="AlphaFoldDB" id="A0A922MRZ6"/>
<proteinExistence type="predicted"/>
<evidence type="ECO:0000259" key="1">
    <source>
        <dbReference type="Pfam" id="PF15928"/>
    </source>
</evidence>
<evidence type="ECO:0000313" key="3">
    <source>
        <dbReference type="Proteomes" id="UP000814243"/>
    </source>
</evidence>
<protein>
    <recommendedName>
        <fullName evidence="1">DUF4746 domain-containing protein</fullName>
    </recommendedName>
</protein>
<dbReference type="EMBL" id="JACEFF010000230">
    <property type="protein sequence ID" value="KAH9641499.1"/>
    <property type="molecule type" value="Genomic_DNA"/>
</dbReference>
<dbReference type="Pfam" id="PF15928">
    <property type="entry name" value="DUF4746"/>
    <property type="match status" value="1"/>
</dbReference>
<gene>
    <name evidence="2" type="ORF">HF086_017835</name>
</gene>
<reference evidence="2" key="1">
    <citation type="journal article" date="2021" name="G3 (Bethesda)">
        <title>Genome and transcriptome analysis of the beet armyworm Spodoptera exigua reveals targets for pest control. .</title>
        <authorList>
            <person name="Simon S."/>
            <person name="Breeschoten T."/>
            <person name="Jansen H.J."/>
            <person name="Dirks R.P."/>
            <person name="Schranz M.E."/>
            <person name="Ros V.I.D."/>
        </authorList>
    </citation>
    <scope>NUCLEOTIDE SEQUENCE</scope>
    <source>
        <strain evidence="2">TB_SE_WUR_2020</strain>
    </source>
</reference>
<evidence type="ECO:0000313" key="2">
    <source>
        <dbReference type="EMBL" id="KAH9641499.1"/>
    </source>
</evidence>
<feature type="domain" description="DUF4746" evidence="1">
    <location>
        <begin position="100"/>
        <end position="353"/>
    </location>
</feature>
<dbReference type="Proteomes" id="UP000814243">
    <property type="component" value="Unassembled WGS sequence"/>
</dbReference>
<sequence>MIGREEIEISEDKVADVFYAGDAPLNEASLYKLKSGPALAICFRLLNTDVHFVSLVRRILYETIYPPRDEAHDSESPWSPKTAFDRYKSYSPCKEEIWQHRKEEKVERKAGNLISLLPSREAIIEAIEASKNEKEQRKLQLLKTGNLEALAALNEKSDLNLATLASELSVVRLVLRLFVTLCNMEEEEEFVIDENEYFPPPGLLIPGFYAPPNDIAKTNGLAVLFPKLVRERVTPNPEFLPPHVLVLLEINKRYKAIETIAPYKHAIINMGIFEALSPYHSVHIAYTVKQFDTLDISSLNLDKLRLAFMMSMEVDVPLLHLMDLNPVFVSRDCATGEEECAAMFPVNYADDYDQFEDFN</sequence>